<evidence type="ECO:0000313" key="2">
    <source>
        <dbReference type="EMBL" id="GLX85697.1"/>
    </source>
</evidence>
<sequence length="110" mass="12750">MKKLTVILLSVATLMSHTAFAKAEVAELPIMDNVRVFYQDKSALPYVTNFYTKHTEAQIIDFYRTHLGEVANQETKRGRLTLTFAKSNFHYRVIISQQNNMRQVDLIVQQ</sequence>
<evidence type="ECO:0000313" key="3">
    <source>
        <dbReference type="Proteomes" id="UP001157134"/>
    </source>
</evidence>
<accession>A0ABQ6HG38</accession>
<comment type="caution">
    <text evidence="2">The sequence shown here is derived from an EMBL/GenBank/DDBJ whole genome shotgun (WGS) entry which is preliminary data.</text>
</comment>
<evidence type="ECO:0008006" key="4">
    <source>
        <dbReference type="Google" id="ProtNLM"/>
    </source>
</evidence>
<keyword evidence="3" id="KW-1185">Reference proteome</keyword>
<dbReference type="Proteomes" id="UP001157134">
    <property type="component" value="Unassembled WGS sequence"/>
</dbReference>
<proteinExistence type="predicted"/>
<protein>
    <recommendedName>
        <fullName evidence="4">DUF3316 domain-containing protein</fullName>
    </recommendedName>
</protein>
<evidence type="ECO:0000256" key="1">
    <source>
        <dbReference type="SAM" id="SignalP"/>
    </source>
</evidence>
<dbReference type="RefSeq" id="WP_284298041.1">
    <property type="nucleotide sequence ID" value="NZ_BSSV01000003.1"/>
</dbReference>
<gene>
    <name evidence="2" type="ORF">tloyanaT_19490</name>
</gene>
<feature type="signal peptide" evidence="1">
    <location>
        <begin position="1"/>
        <end position="21"/>
    </location>
</feature>
<feature type="chain" id="PRO_5046421052" description="DUF3316 domain-containing protein" evidence="1">
    <location>
        <begin position="22"/>
        <end position="110"/>
    </location>
</feature>
<dbReference type="EMBL" id="BSSV01000003">
    <property type="protein sequence ID" value="GLX85697.1"/>
    <property type="molecule type" value="Genomic_DNA"/>
</dbReference>
<keyword evidence="1" id="KW-0732">Signal</keyword>
<name>A0ABQ6HG38_9GAMM</name>
<reference evidence="2 3" key="1">
    <citation type="submission" date="2023-03" db="EMBL/GenBank/DDBJ databases">
        <title>Thalassotalea loyana LMG 22536T draft genome sequence.</title>
        <authorList>
            <person name="Sawabe T."/>
        </authorList>
    </citation>
    <scope>NUCLEOTIDE SEQUENCE [LARGE SCALE GENOMIC DNA]</scope>
    <source>
        <strain evidence="2 3">LMG 22536</strain>
    </source>
</reference>
<organism evidence="2 3">
    <name type="scientific">Thalassotalea loyana</name>
    <dbReference type="NCBI Taxonomy" id="280483"/>
    <lineage>
        <taxon>Bacteria</taxon>
        <taxon>Pseudomonadati</taxon>
        <taxon>Pseudomonadota</taxon>
        <taxon>Gammaproteobacteria</taxon>
        <taxon>Alteromonadales</taxon>
        <taxon>Colwelliaceae</taxon>
        <taxon>Thalassotalea</taxon>
    </lineage>
</organism>